<evidence type="ECO:0000256" key="1">
    <source>
        <dbReference type="SAM" id="SignalP"/>
    </source>
</evidence>
<accession>A0A0R1E399</accession>
<protein>
    <recommendedName>
        <fullName evidence="4">Drosophila melanogaster</fullName>
    </recommendedName>
</protein>
<proteinExistence type="predicted"/>
<evidence type="ECO:0000313" key="2">
    <source>
        <dbReference type="EMBL" id="KRK02114.1"/>
    </source>
</evidence>
<name>A0A0R1E399_DROYA</name>
<keyword evidence="1" id="KW-0732">Signal</keyword>
<feature type="signal peptide" evidence="1">
    <location>
        <begin position="1"/>
        <end position="21"/>
    </location>
</feature>
<evidence type="ECO:0008006" key="4">
    <source>
        <dbReference type="Google" id="ProtNLM"/>
    </source>
</evidence>
<evidence type="ECO:0000313" key="3">
    <source>
        <dbReference type="Proteomes" id="UP000002282"/>
    </source>
</evidence>
<gene>
    <name evidence="2" type="primary">Dyak\GE28169</name>
    <name evidence="2" type="synonym">GE28169</name>
    <name evidence="2" type="ORF">Dyak_GE28169</name>
</gene>
<reference evidence="2 3" key="1">
    <citation type="journal article" date="2007" name="Nature">
        <title>Evolution of genes and genomes on the Drosophila phylogeny.</title>
        <authorList>
            <consortium name="Drosophila 12 Genomes Consortium"/>
            <person name="Clark A.G."/>
            <person name="Eisen M.B."/>
            <person name="Smith D.R."/>
            <person name="Bergman C.M."/>
            <person name="Oliver B."/>
            <person name="Markow T.A."/>
            <person name="Kaufman T.C."/>
            <person name="Kellis M."/>
            <person name="Gelbart W."/>
            <person name="Iyer V.N."/>
            <person name="Pollard D.A."/>
            <person name="Sackton T.B."/>
            <person name="Larracuente A.M."/>
            <person name="Singh N.D."/>
            <person name="Abad J.P."/>
            <person name="Abt D.N."/>
            <person name="Adryan B."/>
            <person name="Aguade M."/>
            <person name="Akashi H."/>
            <person name="Anderson W.W."/>
            <person name="Aquadro C.F."/>
            <person name="Ardell D.H."/>
            <person name="Arguello R."/>
            <person name="Artieri C.G."/>
            <person name="Barbash D.A."/>
            <person name="Barker D."/>
            <person name="Barsanti P."/>
            <person name="Batterham P."/>
            <person name="Batzoglou S."/>
            <person name="Begun D."/>
            <person name="Bhutkar A."/>
            <person name="Blanco E."/>
            <person name="Bosak S.A."/>
            <person name="Bradley R.K."/>
            <person name="Brand A.D."/>
            <person name="Brent M.R."/>
            <person name="Brooks A.N."/>
            <person name="Brown R.H."/>
            <person name="Butlin R.K."/>
            <person name="Caggese C."/>
            <person name="Calvi B.R."/>
            <person name="Bernardo de Carvalho A."/>
            <person name="Caspi A."/>
            <person name="Castrezana S."/>
            <person name="Celniker S.E."/>
            <person name="Chang J.L."/>
            <person name="Chapple C."/>
            <person name="Chatterji S."/>
            <person name="Chinwalla A."/>
            <person name="Civetta A."/>
            <person name="Clifton S.W."/>
            <person name="Comeron J.M."/>
            <person name="Costello J.C."/>
            <person name="Coyne J.A."/>
            <person name="Daub J."/>
            <person name="David R.G."/>
            <person name="Delcher A.L."/>
            <person name="Delehaunty K."/>
            <person name="Do C.B."/>
            <person name="Ebling H."/>
            <person name="Edwards K."/>
            <person name="Eickbush T."/>
            <person name="Evans J.D."/>
            <person name="Filipski A."/>
            <person name="Findeiss S."/>
            <person name="Freyhult E."/>
            <person name="Fulton L."/>
            <person name="Fulton R."/>
            <person name="Garcia A.C."/>
            <person name="Gardiner A."/>
            <person name="Garfield D.A."/>
            <person name="Garvin B.E."/>
            <person name="Gibson G."/>
            <person name="Gilbert D."/>
            <person name="Gnerre S."/>
            <person name="Godfrey J."/>
            <person name="Good R."/>
            <person name="Gotea V."/>
            <person name="Gravely B."/>
            <person name="Greenberg A.J."/>
            <person name="Griffiths-Jones S."/>
            <person name="Gross S."/>
            <person name="Guigo R."/>
            <person name="Gustafson E.A."/>
            <person name="Haerty W."/>
            <person name="Hahn M.W."/>
            <person name="Halligan D.L."/>
            <person name="Halpern A.L."/>
            <person name="Halter G.M."/>
            <person name="Han M.V."/>
            <person name="Heger A."/>
            <person name="Hillier L."/>
            <person name="Hinrichs A.S."/>
            <person name="Holmes I."/>
            <person name="Hoskins R.A."/>
            <person name="Hubisz M.J."/>
            <person name="Hultmark D."/>
            <person name="Huntley M.A."/>
            <person name="Jaffe D.B."/>
            <person name="Jagadeeshan S."/>
            <person name="Jeck W.R."/>
            <person name="Johnson J."/>
            <person name="Jones C.D."/>
            <person name="Jordan W.C."/>
            <person name="Karpen G.H."/>
            <person name="Kataoka E."/>
            <person name="Keightley P.D."/>
            <person name="Kheradpour P."/>
            <person name="Kirkness E.F."/>
            <person name="Koerich L.B."/>
            <person name="Kristiansen K."/>
            <person name="Kudrna D."/>
            <person name="Kulathinal R.J."/>
            <person name="Kumar S."/>
            <person name="Kwok R."/>
            <person name="Lander E."/>
            <person name="Langley C.H."/>
            <person name="Lapoint R."/>
            <person name="Lazzaro B.P."/>
            <person name="Lee S.J."/>
            <person name="Levesque L."/>
            <person name="Li R."/>
            <person name="Lin C.F."/>
            <person name="Lin M.F."/>
            <person name="Lindblad-Toh K."/>
            <person name="Llopart A."/>
            <person name="Long M."/>
            <person name="Low L."/>
            <person name="Lozovsky E."/>
            <person name="Lu J."/>
            <person name="Luo M."/>
            <person name="Machado C.A."/>
            <person name="Makalowski W."/>
            <person name="Marzo M."/>
            <person name="Matsuda M."/>
            <person name="Matzkin L."/>
            <person name="McAllister B."/>
            <person name="McBride C.S."/>
            <person name="McKernan B."/>
            <person name="McKernan K."/>
            <person name="Mendez-Lago M."/>
            <person name="Minx P."/>
            <person name="Mollenhauer M.U."/>
            <person name="Montooth K."/>
            <person name="Mount S.M."/>
            <person name="Mu X."/>
            <person name="Myers E."/>
            <person name="Negre B."/>
            <person name="Newfeld S."/>
            <person name="Nielsen R."/>
            <person name="Noor M.A."/>
            <person name="O'Grady P."/>
            <person name="Pachter L."/>
            <person name="Papaceit M."/>
            <person name="Parisi M.J."/>
            <person name="Parisi M."/>
            <person name="Parts L."/>
            <person name="Pedersen J.S."/>
            <person name="Pesole G."/>
            <person name="Phillippy A.M."/>
            <person name="Ponting C.P."/>
            <person name="Pop M."/>
            <person name="Porcelli D."/>
            <person name="Powell J.R."/>
            <person name="Prohaska S."/>
            <person name="Pruitt K."/>
            <person name="Puig M."/>
            <person name="Quesneville H."/>
            <person name="Ram K.R."/>
            <person name="Rand D."/>
            <person name="Rasmussen M.D."/>
            <person name="Reed L.K."/>
            <person name="Reenan R."/>
            <person name="Reily A."/>
            <person name="Remington K.A."/>
            <person name="Rieger T.T."/>
            <person name="Ritchie M.G."/>
            <person name="Robin C."/>
            <person name="Rogers Y.H."/>
            <person name="Rohde C."/>
            <person name="Rozas J."/>
            <person name="Rubenfield M.J."/>
            <person name="Ruiz A."/>
            <person name="Russo S."/>
            <person name="Salzberg S.L."/>
            <person name="Sanchez-Gracia A."/>
            <person name="Saranga D.J."/>
            <person name="Sato H."/>
            <person name="Schaeffer S.W."/>
            <person name="Schatz M.C."/>
            <person name="Schlenke T."/>
            <person name="Schwartz R."/>
            <person name="Segarra C."/>
            <person name="Singh R.S."/>
            <person name="Sirot L."/>
            <person name="Sirota M."/>
            <person name="Sisneros N.B."/>
            <person name="Smith C.D."/>
            <person name="Smith T.F."/>
            <person name="Spieth J."/>
            <person name="Stage D.E."/>
            <person name="Stark A."/>
            <person name="Stephan W."/>
            <person name="Strausberg R.L."/>
            <person name="Strempel S."/>
            <person name="Sturgill D."/>
            <person name="Sutton G."/>
            <person name="Sutton G.G."/>
            <person name="Tao W."/>
            <person name="Teichmann S."/>
            <person name="Tobari Y.N."/>
            <person name="Tomimura Y."/>
            <person name="Tsolas J.M."/>
            <person name="Valente V.L."/>
            <person name="Venter E."/>
            <person name="Venter J.C."/>
            <person name="Vicario S."/>
            <person name="Vieira F.G."/>
            <person name="Vilella A.J."/>
            <person name="Villasante A."/>
            <person name="Walenz B."/>
            <person name="Wang J."/>
            <person name="Wasserman M."/>
            <person name="Watts T."/>
            <person name="Wilson D."/>
            <person name="Wilson R.K."/>
            <person name="Wing R.A."/>
            <person name="Wolfner M.F."/>
            <person name="Wong A."/>
            <person name="Wong G.K."/>
            <person name="Wu C.I."/>
            <person name="Wu G."/>
            <person name="Yamamoto D."/>
            <person name="Yang H.P."/>
            <person name="Yang S.P."/>
            <person name="Yorke J.A."/>
            <person name="Yoshida K."/>
            <person name="Zdobnov E."/>
            <person name="Zhang P."/>
            <person name="Zhang Y."/>
            <person name="Zimin A.V."/>
            <person name="Baldwin J."/>
            <person name="Abdouelleil A."/>
            <person name="Abdulkadir J."/>
            <person name="Abebe A."/>
            <person name="Abera B."/>
            <person name="Abreu J."/>
            <person name="Acer S.C."/>
            <person name="Aftuck L."/>
            <person name="Alexander A."/>
            <person name="An P."/>
            <person name="Anderson E."/>
            <person name="Anderson S."/>
            <person name="Arachi H."/>
            <person name="Azer M."/>
            <person name="Bachantsang P."/>
            <person name="Barry A."/>
            <person name="Bayul T."/>
            <person name="Berlin A."/>
            <person name="Bessette D."/>
            <person name="Bloom T."/>
            <person name="Blye J."/>
            <person name="Boguslavskiy L."/>
            <person name="Bonnet C."/>
            <person name="Boukhgalter B."/>
            <person name="Bourzgui I."/>
            <person name="Brown A."/>
            <person name="Cahill P."/>
            <person name="Channer S."/>
            <person name="Cheshatsang Y."/>
            <person name="Chuda L."/>
            <person name="Citroen M."/>
            <person name="Collymore A."/>
            <person name="Cooke P."/>
            <person name="Costello M."/>
            <person name="D'Aco K."/>
            <person name="Daza R."/>
            <person name="De Haan G."/>
            <person name="DeGray S."/>
            <person name="DeMaso C."/>
            <person name="Dhargay N."/>
            <person name="Dooley K."/>
            <person name="Dooley E."/>
            <person name="Doricent M."/>
            <person name="Dorje P."/>
            <person name="Dorjee K."/>
            <person name="Dupes A."/>
            <person name="Elong R."/>
            <person name="Falk J."/>
            <person name="Farina A."/>
            <person name="Faro S."/>
            <person name="Ferguson D."/>
            <person name="Fisher S."/>
            <person name="Foley C.D."/>
            <person name="Franke A."/>
            <person name="Friedrich D."/>
            <person name="Gadbois L."/>
            <person name="Gearin G."/>
            <person name="Gearin C.R."/>
            <person name="Giannoukos G."/>
            <person name="Goode T."/>
            <person name="Graham J."/>
            <person name="Grandbois E."/>
            <person name="Grewal S."/>
            <person name="Gyaltsen K."/>
            <person name="Hafez N."/>
            <person name="Hagos B."/>
            <person name="Hall J."/>
            <person name="Henson C."/>
            <person name="Hollinger A."/>
            <person name="Honan T."/>
            <person name="Huard M.D."/>
            <person name="Hughes L."/>
            <person name="Hurhula B."/>
            <person name="Husby M.E."/>
            <person name="Kamat A."/>
            <person name="Kanga B."/>
            <person name="Kashin S."/>
            <person name="Khazanovich D."/>
            <person name="Kisner P."/>
            <person name="Lance K."/>
            <person name="Lara M."/>
            <person name="Lee W."/>
            <person name="Lennon N."/>
            <person name="Letendre F."/>
            <person name="LeVine R."/>
            <person name="Lipovsky A."/>
            <person name="Liu X."/>
            <person name="Liu J."/>
            <person name="Liu S."/>
            <person name="Lokyitsang T."/>
            <person name="Lokyitsang Y."/>
            <person name="Lubonja R."/>
            <person name="Lui A."/>
            <person name="MacDonald P."/>
            <person name="Magnisalis V."/>
            <person name="Maru K."/>
            <person name="Matthews C."/>
            <person name="McCusker W."/>
            <person name="McDonough S."/>
            <person name="Mehta T."/>
            <person name="Meldrim J."/>
            <person name="Meneus L."/>
            <person name="Mihai O."/>
            <person name="Mihalev A."/>
            <person name="Mihova T."/>
            <person name="Mittelman R."/>
            <person name="Mlenga V."/>
            <person name="Montmayeur A."/>
            <person name="Mulrain L."/>
            <person name="Navidi A."/>
            <person name="Naylor J."/>
            <person name="Negash T."/>
            <person name="Nguyen T."/>
            <person name="Nguyen N."/>
            <person name="Nicol R."/>
            <person name="Norbu C."/>
            <person name="Norbu N."/>
            <person name="Novod N."/>
            <person name="O'Neill B."/>
            <person name="Osman S."/>
            <person name="Markiewicz E."/>
            <person name="Oyono O.L."/>
            <person name="Patti C."/>
            <person name="Phunkhang P."/>
            <person name="Pierre F."/>
            <person name="Priest M."/>
            <person name="Raghuraman S."/>
            <person name="Rege F."/>
            <person name="Reyes R."/>
            <person name="Rise C."/>
            <person name="Rogov P."/>
            <person name="Ross K."/>
            <person name="Ryan E."/>
            <person name="Settipalli S."/>
            <person name="Shea T."/>
            <person name="Sherpa N."/>
            <person name="Shi L."/>
            <person name="Shih D."/>
            <person name="Sparrow T."/>
            <person name="Spaulding J."/>
            <person name="Stalker J."/>
            <person name="Stange-Thomann N."/>
            <person name="Stavropoulos S."/>
            <person name="Stone C."/>
            <person name="Strader C."/>
            <person name="Tesfaye S."/>
            <person name="Thomson T."/>
            <person name="Thoulutsang Y."/>
            <person name="Thoulutsang D."/>
            <person name="Topham K."/>
            <person name="Topping I."/>
            <person name="Tsamla T."/>
            <person name="Vassiliev H."/>
            <person name="Vo A."/>
            <person name="Wangchuk T."/>
            <person name="Wangdi T."/>
            <person name="Weiand M."/>
            <person name="Wilkinson J."/>
            <person name="Wilson A."/>
            <person name="Yadav S."/>
            <person name="Young G."/>
            <person name="Yu Q."/>
            <person name="Zembek L."/>
            <person name="Zhong D."/>
            <person name="Zimmer A."/>
            <person name="Zwirko Z."/>
            <person name="Jaffe D.B."/>
            <person name="Alvarez P."/>
            <person name="Brockman W."/>
            <person name="Butler J."/>
            <person name="Chin C."/>
            <person name="Gnerre S."/>
            <person name="Grabherr M."/>
            <person name="Kleber M."/>
            <person name="Mauceli E."/>
            <person name="MacCallum I."/>
        </authorList>
    </citation>
    <scope>NUCLEOTIDE SEQUENCE [LARGE SCALE GENOMIC DNA]</scope>
    <source>
        <strain evidence="3">Tai18E2 / Tucson 14021-0261.01</strain>
    </source>
</reference>
<dbReference type="KEGG" id="dya:Dyak_GE28169"/>
<keyword evidence="3" id="KW-1185">Reference proteome</keyword>
<dbReference type="OrthoDB" id="7870158at2759"/>
<dbReference type="EMBL" id="CM000159">
    <property type="protein sequence ID" value="KRK02114.1"/>
    <property type="molecule type" value="Genomic_DNA"/>
</dbReference>
<dbReference type="Proteomes" id="UP000002282">
    <property type="component" value="Chromosome 3L"/>
</dbReference>
<reference evidence="2 3" key="2">
    <citation type="journal article" date="2007" name="PLoS Biol.">
        <title>Principles of genome evolution in the Drosophila melanogaster species group.</title>
        <authorList>
            <person name="Ranz J.M."/>
            <person name="Maurin D."/>
            <person name="Chan Y.S."/>
            <person name="von Grotthuss M."/>
            <person name="Hillier L.W."/>
            <person name="Roote J."/>
            <person name="Ashburner M."/>
            <person name="Bergman C.M."/>
        </authorList>
    </citation>
    <scope>NUCLEOTIDE SEQUENCE [LARGE SCALE GENOMIC DNA]</scope>
    <source>
        <strain evidence="3">Tai18E2 / Tucson 14021-0261.01</strain>
    </source>
</reference>
<organism evidence="2 3">
    <name type="scientific">Drosophila yakuba</name>
    <name type="common">Fruit fly</name>
    <dbReference type="NCBI Taxonomy" id="7245"/>
    <lineage>
        <taxon>Eukaryota</taxon>
        <taxon>Metazoa</taxon>
        <taxon>Ecdysozoa</taxon>
        <taxon>Arthropoda</taxon>
        <taxon>Hexapoda</taxon>
        <taxon>Insecta</taxon>
        <taxon>Pterygota</taxon>
        <taxon>Neoptera</taxon>
        <taxon>Endopterygota</taxon>
        <taxon>Diptera</taxon>
        <taxon>Brachycera</taxon>
        <taxon>Muscomorpha</taxon>
        <taxon>Ephydroidea</taxon>
        <taxon>Drosophilidae</taxon>
        <taxon>Drosophila</taxon>
        <taxon>Sophophora</taxon>
    </lineage>
</organism>
<sequence length="85" mass="9768">MGCYIHFNLFCVLLLVDFGQPEYADYGNSEAHLDDHLTRPDVDVADSDNEMTTSYVYHNEHHDSTIHPDPQWELSTDHLTTGMEV</sequence>
<dbReference type="AlphaFoldDB" id="A0A0R1E399"/>
<feature type="chain" id="PRO_5006403140" description="Drosophila melanogaster" evidence="1">
    <location>
        <begin position="22"/>
        <end position="85"/>
    </location>
</feature>